<gene>
    <name evidence="4" type="ORF">NEMVEDRAFT_v1g123713</name>
</gene>
<dbReference type="InParanoid" id="A7SME5"/>
<comment type="similarity">
    <text evidence="2">Belongs to the short-chain dehydrogenases/reductases (SDR) family.</text>
</comment>
<dbReference type="PRINTS" id="PR00080">
    <property type="entry name" value="SDRFAMILY"/>
</dbReference>
<dbReference type="InterPro" id="IPR002347">
    <property type="entry name" value="SDR_fam"/>
</dbReference>
<dbReference type="Proteomes" id="UP000001593">
    <property type="component" value="Unassembled WGS sequence"/>
</dbReference>
<proteinExistence type="inferred from homology"/>
<evidence type="ECO:0000256" key="3">
    <source>
        <dbReference type="SAM" id="SignalP"/>
    </source>
</evidence>
<evidence type="ECO:0000313" key="4">
    <source>
        <dbReference type="EMBL" id="EDO35113.1"/>
    </source>
</evidence>
<dbReference type="EMBL" id="DS469708">
    <property type="protein sequence ID" value="EDO35113.1"/>
    <property type="molecule type" value="Genomic_DNA"/>
</dbReference>
<dbReference type="SUPFAM" id="SSF51735">
    <property type="entry name" value="NAD(P)-binding Rossmann-fold domains"/>
    <property type="match status" value="1"/>
</dbReference>
<dbReference type="InterPro" id="IPR020904">
    <property type="entry name" value="Sc_DH/Rdtase_CS"/>
</dbReference>
<dbReference type="STRING" id="45351.A7SME5"/>
<evidence type="ECO:0000256" key="1">
    <source>
        <dbReference type="ARBA" id="ARBA00023002"/>
    </source>
</evidence>
<dbReference type="AlphaFoldDB" id="A7SME5"/>
<dbReference type="Pfam" id="PF00106">
    <property type="entry name" value="adh_short"/>
    <property type="match status" value="1"/>
</dbReference>
<feature type="non-terminal residue" evidence="4">
    <location>
        <position position="317"/>
    </location>
</feature>
<dbReference type="PRINTS" id="PR00081">
    <property type="entry name" value="GDHRDH"/>
</dbReference>
<keyword evidence="5" id="KW-1185">Reference proteome</keyword>
<dbReference type="eggNOG" id="KOG1610">
    <property type="taxonomic scope" value="Eukaryota"/>
</dbReference>
<evidence type="ECO:0000313" key="5">
    <source>
        <dbReference type="Proteomes" id="UP000001593"/>
    </source>
</evidence>
<dbReference type="OMA" id="YIARIFM"/>
<feature type="chain" id="PRO_5002715357" evidence="3">
    <location>
        <begin position="20"/>
        <end position="317"/>
    </location>
</feature>
<dbReference type="GO" id="GO:0016491">
    <property type="term" value="F:oxidoreductase activity"/>
    <property type="evidence" value="ECO:0000318"/>
    <property type="project" value="GO_Central"/>
</dbReference>
<dbReference type="PROSITE" id="PS00061">
    <property type="entry name" value="ADH_SHORT"/>
    <property type="match status" value="1"/>
</dbReference>
<dbReference type="PANTHER" id="PTHR43313:SF50">
    <property type="entry name" value="GH26015P"/>
    <property type="match status" value="1"/>
</dbReference>
<keyword evidence="1" id="KW-0560">Oxidoreductase</keyword>
<dbReference type="FunCoup" id="A7SME5">
    <property type="interactions" value="7"/>
</dbReference>
<organism evidence="4 5">
    <name type="scientific">Nematostella vectensis</name>
    <name type="common">Starlet sea anemone</name>
    <dbReference type="NCBI Taxonomy" id="45351"/>
    <lineage>
        <taxon>Eukaryota</taxon>
        <taxon>Metazoa</taxon>
        <taxon>Cnidaria</taxon>
        <taxon>Anthozoa</taxon>
        <taxon>Hexacorallia</taxon>
        <taxon>Actiniaria</taxon>
        <taxon>Edwardsiidae</taxon>
        <taxon>Nematostella</taxon>
    </lineage>
</organism>
<dbReference type="PANTHER" id="PTHR43313">
    <property type="entry name" value="SHORT-CHAIN DEHYDROGENASE/REDUCTASE FAMILY 9C"/>
    <property type="match status" value="1"/>
</dbReference>
<keyword evidence="3" id="KW-0732">Signal</keyword>
<sequence>IAVLFVAWLSLKFLPPTRRVGDYHNKYVLVTGCDSGLGRDLAIRLDGMGFHVFGACLTQQGKQDLEQTCSKRTVGLLMDVTSHEQIAEAFEQVKRFIHITPGLWAVYNNAGYMTLAPLEWFPLDDYKRMADVNLWGLVDVTKTFLPLVKMARGRVVNVASIVGGCLIAGELTAPYSITKYGVEAFSDVLRREMLPWGVRVSIIEPQAFKTPLWDNIATKKYMSLWNGLDPEMKKEYGEKFVEEDVAGLRKYMDMSSTAFYMVVDAAIDAITSRDPKHRYPVGWNAKVVSILGVLPSGWTDAFLWTTWPRPSPLGAKK</sequence>
<accession>A7SME5</accession>
<dbReference type="PhylomeDB" id="A7SME5"/>
<dbReference type="InterPro" id="IPR036291">
    <property type="entry name" value="NAD(P)-bd_dom_sf"/>
</dbReference>
<feature type="signal peptide" evidence="3">
    <location>
        <begin position="1"/>
        <end position="19"/>
    </location>
</feature>
<dbReference type="Gene3D" id="3.40.50.720">
    <property type="entry name" value="NAD(P)-binding Rossmann-like Domain"/>
    <property type="match status" value="1"/>
</dbReference>
<name>A7SME5_NEMVE</name>
<reference evidence="4 5" key="1">
    <citation type="journal article" date="2007" name="Science">
        <title>Sea anemone genome reveals ancestral eumetazoan gene repertoire and genomic organization.</title>
        <authorList>
            <person name="Putnam N.H."/>
            <person name="Srivastava M."/>
            <person name="Hellsten U."/>
            <person name="Dirks B."/>
            <person name="Chapman J."/>
            <person name="Salamov A."/>
            <person name="Terry A."/>
            <person name="Shapiro H."/>
            <person name="Lindquist E."/>
            <person name="Kapitonov V.V."/>
            <person name="Jurka J."/>
            <person name="Genikhovich G."/>
            <person name="Grigoriev I.V."/>
            <person name="Lucas S.M."/>
            <person name="Steele R.E."/>
            <person name="Finnerty J.R."/>
            <person name="Technau U."/>
            <person name="Martindale M.Q."/>
            <person name="Rokhsar D.S."/>
        </authorList>
    </citation>
    <scope>NUCLEOTIDE SEQUENCE [LARGE SCALE GENOMIC DNA]</scope>
    <source>
        <strain evidence="5">CH2 X CH6</strain>
    </source>
</reference>
<dbReference type="GO" id="GO:0008202">
    <property type="term" value="P:steroid metabolic process"/>
    <property type="evidence" value="ECO:0000318"/>
    <property type="project" value="GO_Central"/>
</dbReference>
<dbReference type="HOGENOM" id="CLU_010194_2_0_1"/>
<evidence type="ECO:0000256" key="2">
    <source>
        <dbReference type="RuleBase" id="RU000363"/>
    </source>
</evidence>
<protein>
    <submittedName>
        <fullName evidence="4">Uncharacterized protein</fullName>
    </submittedName>
</protein>